<evidence type="ECO:0000313" key="2">
    <source>
        <dbReference type="EMBL" id="SHK72576.1"/>
    </source>
</evidence>
<dbReference type="Proteomes" id="UP000184275">
    <property type="component" value="Unassembled WGS sequence"/>
</dbReference>
<name>A0A1M6UU47_9BACT</name>
<evidence type="ECO:0000313" key="3">
    <source>
        <dbReference type="Proteomes" id="UP000184275"/>
    </source>
</evidence>
<keyword evidence="3" id="KW-1185">Reference proteome</keyword>
<organism evidence="2 3">
    <name type="scientific">Fibrobacter intestinalis</name>
    <dbReference type="NCBI Taxonomy" id="28122"/>
    <lineage>
        <taxon>Bacteria</taxon>
        <taxon>Pseudomonadati</taxon>
        <taxon>Fibrobacterota</taxon>
        <taxon>Fibrobacteria</taxon>
        <taxon>Fibrobacterales</taxon>
        <taxon>Fibrobacteraceae</taxon>
        <taxon>Fibrobacter</taxon>
    </lineage>
</organism>
<sequence>MIQGRTVRLKAGRFFCGNDTDTEGRDLSGLDISFDVTRSVEFYDNCATIDIYNASPDTIGWLMGDGNSVILEAGSGDDVGKIFVGQIAMVKTERDGAGYRTTLTCVSARGAFYQLSRLHVAVAFEKGTSVRECLDTLCSYAGIALRAGFSDFLGEGIPWNFNESGSFRAVAKHFAEYVLSPYFRKKIYIDNNEMIVMDFANSVQLEETILDYSSGLLSATEKRDETLNRVNFGDDPEYYLLSEKEEQSAEEYHKESGTNAPKNSKVERIDRPREIEFRALLTPRIAPNVFCEVDSRTGGAYDSVLAVHGRFVVTRAEYSGSNFGGEFSVSCEACEVEQLKKDKGGAGA</sequence>
<dbReference type="AlphaFoldDB" id="A0A1M6UU47"/>
<dbReference type="EMBL" id="FRAW01000015">
    <property type="protein sequence ID" value="SHK72576.1"/>
    <property type="molecule type" value="Genomic_DNA"/>
</dbReference>
<accession>A0A1M6UU47</accession>
<evidence type="ECO:0000256" key="1">
    <source>
        <dbReference type="SAM" id="MobiDB-lite"/>
    </source>
</evidence>
<proteinExistence type="predicted"/>
<reference evidence="3" key="1">
    <citation type="submission" date="2016-11" db="EMBL/GenBank/DDBJ databases">
        <authorList>
            <person name="Varghese N."/>
            <person name="Submissions S."/>
        </authorList>
    </citation>
    <scope>NUCLEOTIDE SEQUENCE [LARGE SCALE GENOMIC DNA]</scope>
    <source>
        <strain evidence="3">UWOS</strain>
    </source>
</reference>
<evidence type="ECO:0008006" key="4">
    <source>
        <dbReference type="Google" id="ProtNLM"/>
    </source>
</evidence>
<protein>
    <recommendedName>
        <fullName evidence="4">Phage late control gene D protein (GPD)</fullName>
    </recommendedName>
</protein>
<feature type="region of interest" description="Disordered" evidence="1">
    <location>
        <begin position="249"/>
        <end position="268"/>
    </location>
</feature>
<dbReference type="RefSeq" id="WP_073304437.1">
    <property type="nucleotide sequence ID" value="NZ_FRAW01000015.1"/>
</dbReference>
<gene>
    <name evidence="2" type="ORF">SAMN05720469_11558</name>
</gene>